<feature type="compositionally biased region" description="Low complexity" evidence="1">
    <location>
        <begin position="315"/>
        <end position="330"/>
    </location>
</feature>
<feature type="region of interest" description="Disordered" evidence="1">
    <location>
        <begin position="284"/>
        <end position="330"/>
    </location>
</feature>
<accession>A0AAD3DN35</accession>
<feature type="non-terminal residue" evidence="3">
    <location>
        <position position="1"/>
    </location>
</feature>
<dbReference type="InterPro" id="IPR043225">
    <property type="entry name" value="BACK_BTBD8"/>
</dbReference>
<keyword evidence="4" id="KW-1185">Reference proteome</keyword>
<proteinExistence type="predicted"/>
<evidence type="ECO:0000259" key="2">
    <source>
        <dbReference type="Pfam" id="PF26017"/>
    </source>
</evidence>
<name>A0AAD3DN35_9CHLO</name>
<dbReference type="PANTHER" id="PTHR22427">
    <property type="entry name" value="GH15728P"/>
    <property type="match status" value="1"/>
</dbReference>
<gene>
    <name evidence="3" type="ORF">Agub_g6010</name>
</gene>
<feature type="compositionally biased region" description="Low complexity" evidence="1">
    <location>
        <begin position="382"/>
        <end position="399"/>
    </location>
</feature>
<protein>
    <recommendedName>
        <fullName evidence="2">BTBD8 BACK domain-containing protein</fullName>
    </recommendedName>
</protein>
<dbReference type="AlphaFoldDB" id="A0AAD3DN35"/>
<feature type="domain" description="BTBD8 BACK" evidence="2">
    <location>
        <begin position="30"/>
        <end position="123"/>
    </location>
</feature>
<organism evidence="3 4">
    <name type="scientific">Astrephomene gubernaculifera</name>
    <dbReference type="NCBI Taxonomy" id="47775"/>
    <lineage>
        <taxon>Eukaryota</taxon>
        <taxon>Viridiplantae</taxon>
        <taxon>Chlorophyta</taxon>
        <taxon>core chlorophytes</taxon>
        <taxon>Chlorophyceae</taxon>
        <taxon>CS clade</taxon>
        <taxon>Chlamydomonadales</taxon>
        <taxon>Astrephomenaceae</taxon>
        <taxon>Astrephomene</taxon>
    </lineage>
</organism>
<dbReference type="EMBL" id="BMAR01000008">
    <property type="protein sequence ID" value="GFR44924.1"/>
    <property type="molecule type" value="Genomic_DNA"/>
</dbReference>
<evidence type="ECO:0000313" key="4">
    <source>
        <dbReference type="Proteomes" id="UP001054857"/>
    </source>
</evidence>
<evidence type="ECO:0000313" key="3">
    <source>
        <dbReference type="EMBL" id="GFR44924.1"/>
    </source>
</evidence>
<evidence type="ECO:0000256" key="1">
    <source>
        <dbReference type="SAM" id="MobiDB-lite"/>
    </source>
</evidence>
<dbReference type="PANTHER" id="PTHR22427:SF7">
    <property type="entry name" value="GH15728P"/>
    <property type="match status" value="1"/>
</dbReference>
<dbReference type="Pfam" id="PF26017">
    <property type="entry name" value="BACK_BTBD8"/>
    <property type="match status" value="1"/>
</dbReference>
<dbReference type="Proteomes" id="UP001054857">
    <property type="component" value="Unassembled WGS sequence"/>
</dbReference>
<feature type="non-terminal residue" evidence="3">
    <location>
        <position position="405"/>
    </location>
</feature>
<reference evidence="3 4" key="1">
    <citation type="journal article" date="2021" name="Sci. Rep.">
        <title>Genome sequencing of the multicellular alga Astrephomene provides insights into convergent evolution of germ-soma differentiation.</title>
        <authorList>
            <person name="Yamashita S."/>
            <person name="Yamamoto K."/>
            <person name="Matsuzaki R."/>
            <person name="Suzuki S."/>
            <person name="Yamaguchi H."/>
            <person name="Hirooka S."/>
            <person name="Minakuchi Y."/>
            <person name="Miyagishima S."/>
            <person name="Kawachi M."/>
            <person name="Toyoda A."/>
            <person name="Nozaki H."/>
        </authorList>
    </citation>
    <scope>NUCLEOTIDE SEQUENCE [LARGE SCALE GENOMIC DNA]</scope>
    <source>
        <strain evidence="3 4">NIES-4017</strain>
    </source>
</reference>
<comment type="caution">
    <text evidence="3">The sequence shown here is derived from an EMBL/GenBank/DDBJ whole genome shotgun (WGS) entry which is preliminary data.</text>
</comment>
<feature type="region of interest" description="Disordered" evidence="1">
    <location>
        <begin position="343"/>
        <end position="405"/>
    </location>
</feature>
<sequence>GSPALEAVPQLAALAQQALGGVGLGDPDGGLRALYGECVGWMAGWPARVWPCRAFAGMPRSIQDAVLHAAQSRLNPASAPGLLASCRQLASSLPPVAWAAHVGEMRGELERYGRSYVWSHWREVCREAGVRQDRSECWCALLEELRDHVMTHPDPDAAVQALVHWEAAKRALLYGGGKQAAVGAAAVGVYGTARNGGGRGVGGVGGGGGAGDWGWLGEEEAQHLQALYDHVRSYCVRHLPLLLRCPAFHALPPPQQQRIRDIAAQGVGTGTAAAARHVTTDSIAVQSASPFSTGRRRLPPSWEDGERPLRPSQLGGPPSTAGGRTGSSSAGAAAASFAFGGGGGGGDDGRSREGSAGGGAAWVIALGPEPTGMATPPPRPRPLASSSTSTSSAAASLRSMLQPSV</sequence>